<feature type="domain" description="Amidohydrolase 3" evidence="1">
    <location>
        <begin position="354"/>
        <end position="503"/>
    </location>
</feature>
<name>A0A0M0GJU1_SPOGL</name>
<accession>A0A0M0GJU1</accession>
<dbReference type="AlphaFoldDB" id="A0A0M0GJU1"/>
<proteinExistence type="predicted"/>
<dbReference type="STRING" id="1459.AF332_27180"/>
<reference evidence="3" key="1">
    <citation type="submission" date="2015-07" db="EMBL/GenBank/DDBJ databases">
        <title>Fjat-10036 dsm4.</title>
        <authorList>
            <person name="Liu B."/>
            <person name="Wang J."/>
            <person name="Zhu Y."/>
            <person name="Liu G."/>
            <person name="Chen Q."/>
            <person name="Chen Z."/>
            <person name="Lan J."/>
            <person name="Che J."/>
            <person name="Ge C."/>
            <person name="Shi H."/>
            <person name="Pan Z."/>
            <person name="Liu X."/>
        </authorList>
    </citation>
    <scope>NUCLEOTIDE SEQUENCE [LARGE SCALE GENOMIC DNA]</scope>
    <source>
        <strain evidence="3">DSM 4</strain>
    </source>
</reference>
<evidence type="ECO:0000313" key="2">
    <source>
        <dbReference type="EMBL" id="KON90119.1"/>
    </source>
</evidence>
<sequence length="654" mass="71476">MNSFRKRFLFLLSAVVLLVGIVCVGYPQTGQSKEKTKQEFDLILHDGTIIDGTGSKRYTADVGISDGYIQSIGNLDGAFGKTEINVSGKIVSPGFIDMHSHADTEVLATAKSSLTQGVTTELIGPDGWGPVDLSYMSELEEKGLAINIGSYIGFNSVWEEVVGYDDRRATAEEIVDMQSLIEEALEKGAWGISAGLFYAPGNYAKIQEVIDVVSVAGKWRTNFPNHIRNENNHVLEATAETIEIGESAGVVPVITHMKVMGPSNWGKSLETIKLIQDANKRGTFAAADQYPYLASQTGLIAIVPQWIQDGGHEEMLKRFADPAMRGQIEEEIHETIQSRVSDAGDVYFPTKQTTLADIAAEQGVSPGEATMQILEKEGSIRTIYFFGHQEDFERILKNPTTAIASDGGATVSSSTHPRRYGTQPRVLGNLVRVEGLLSLEEAVQKMSGLPANIIGMVDRGFIAEGMIADITVFDANTVTDKATFDNPKQYAEGIEHVIINGQFAIKNSEPTDVQAGKALKRSYDMPSRPISLNEAHKVSVKGHLVNENHGGAKKGPKINIMVDQQADQTQSKAKLQIIDKDNNFQINLDELGILQTYKGWASFTGTVKLKKNETMPILVTIDEKDPFTGKETIRVKIGENYQYSGTLKGELKVD</sequence>
<dbReference type="RefSeq" id="WP_053437495.1">
    <property type="nucleotide sequence ID" value="NZ_LGUF01000007.1"/>
</dbReference>
<evidence type="ECO:0000259" key="1">
    <source>
        <dbReference type="Pfam" id="PF07969"/>
    </source>
</evidence>
<dbReference type="PANTHER" id="PTHR11647">
    <property type="entry name" value="HYDRANTOINASE/DIHYDROPYRIMIDINASE FAMILY MEMBER"/>
    <property type="match status" value="1"/>
</dbReference>
<dbReference type="InterPro" id="IPR032466">
    <property type="entry name" value="Metal_Hydrolase"/>
</dbReference>
<dbReference type="Gene3D" id="3.20.20.140">
    <property type="entry name" value="Metal-dependent hydrolases"/>
    <property type="match status" value="2"/>
</dbReference>
<organism evidence="2 3">
    <name type="scientific">Sporosarcina globispora</name>
    <name type="common">Bacillus globisporus</name>
    <dbReference type="NCBI Taxonomy" id="1459"/>
    <lineage>
        <taxon>Bacteria</taxon>
        <taxon>Bacillati</taxon>
        <taxon>Bacillota</taxon>
        <taxon>Bacilli</taxon>
        <taxon>Bacillales</taxon>
        <taxon>Caryophanaceae</taxon>
        <taxon>Sporosarcina</taxon>
    </lineage>
</organism>
<dbReference type="InterPro" id="IPR050378">
    <property type="entry name" value="Metallo-dep_Hydrolases_sf"/>
</dbReference>
<dbReference type="SUPFAM" id="SSF51338">
    <property type="entry name" value="Composite domain of metallo-dependent hydrolases"/>
    <property type="match status" value="1"/>
</dbReference>
<protein>
    <recommendedName>
        <fullName evidence="1">Amidohydrolase 3 domain-containing protein</fullName>
    </recommendedName>
</protein>
<dbReference type="Proteomes" id="UP000037109">
    <property type="component" value="Unassembled WGS sequence"/>
</dbReference>
<dbReference type="SUPFAM" id="SSF51556">
    <property type="entry name" value="Metallo-dependent hydrolases"/>
    <property type="match status" value="1"/>
</dbReference>
<dbReference type="CDD" id="cd01297">
    <property type="entry name" value="D-aminoacylase"/>
    <property type="match status" value="1"/>
</dbReference>
<dbReference type="GO" id="GO:0005829">
    <property type="term" value="C:cytosol"/>
    <property type="evidence" value="ECO:0007669"/>
    <property type="project" value="TreeGrafter"/>
</dbReference>
<dbReference type="GO" id="GO:0016812">
    <property type="term" value="F:hydrolase activity, acting on carbon-nitrogen (but not peptide) bonds, in cyclic amides"/>
    <property type="evidence" value="ECO:0007669"/>
    <property type="project" value="TreeGrafter"/>
</dbReference>
<dbReference type="OrthoDB" id="9775607at2"/>
<dbReference type="PANTHER" id="PTHR11647:SF1">
    <property type="entry name" value="COLLAPSIN RESPONSE MEDIATOR PROTEIN"/>
    <property type="match status" value="1"/>
</dbReference>
<comment type="caution">
    <text evidence="2">The sequence shown here is derived from an EMBL/GenBank/DDBJ whole genome shotgun (WGS) entry which is preliminary data.</text>
</comment>
<dbReference type="PATRIC" id="fig|1459.3.peg.5987"/>
<keyword evidence="3" id="KW-1185">Reference proteome</keyword>
<dbReference type="Pfam" id="PF07969">
    <property type="entry name" value="Amidohydro_3"/>
    <property type="match status" value="1"/>
</dbReference>
<dbReference type="EMBL" id="LGUF01000007">
    <property type="protein sequence ID" value="KON90119.1"/>
    <property type="molecule type" value="Genomic_DNA"/>
</dbReference>
<dbReference type="InterPro" id="IPR013108">
    <property type="entry name" value="Amidohydro_3"/>
</dbReference>
<evidence type="ECO:0000313" key="3">
    <source>
        <dbReference type="Proteomes" id="UP000037109"/>
    </source>
</evidence>
<gene>
    <name evidence="2" type="ORF">AF332_27180</name>
</gene>
<dbReference type="InterPro" id="IPR011059">
    <property type="entry name" value="Metal-dep_hydrolase_composite"/>
</dbReference>